<accession>A0A1X6Z2X1</accession>
<dbReference type="EMBL" id="FWFX01000005">
    <property type="protein sequence ID" value="SLN38934.1"/>
    <property type="molecule type" value="Genomic_DNA"/>
</dbReference>
<protein>
    <submittedName>
        <fullName evidence="1">Uncharacterized protein</fullName>
    </submittedName>
</protein>
<dbReference type="Proteomes" id="UP000193061">
    <property type="component" value="Unassembled WGS sequence"/>
</dbReference>
<reference evidence="1 2" key="1">
    <citation type="submission" date="2017-03" db="EMBL/GenBank/DDBJ databases">
        <authorList>
            <person name="Afonso C.L."/>
            <person name="Miller P.J."/>
            <person name="Scott M.A."/>
            <person name="Spackman E."/>
            <person name="Goraichik I."/>
            <person name="Dimitrov K.M."/>
            <person name="Suarez D.L."/>
            <person name="Swayne D.E."/>
        </authorList>
    </citation>
    <scope>NUCLEOTIDE SEQUENCE [LARGE SCALE GENOMIC DNA]</scope>
    <source>
        <strain evidence="1 2">CECT 7450</strain>
    </source>
</reference>
<gene>
    <name evidence="1" type="ORF">ROA7450_01845</name>
</gene>
<dbReference type="AlphaFoldDB" id="A0A1X6Z2X1"/>
<keyword evidence="2" id="KW-1185">Reference proteome</keyword>
<sequence length="87" mass="9760">MQKAGPLRSAMLDFREIFLLSLRASRHQSDRVISGRDPQWACAVGDGSPDCLNNILGEGEFFPFGVHEGSHSLLDEWLVVFRRVIGF</sequence>
<organism evidence="1 2">
    <name type="scientific">Roseovarius albus</name>
    <dbReference type="NCBI Taxonomy" id="1247867"/>
    <lineage>
        <taxon>Bacteria</taxon>
        <taxon>Pseudomonadati</taxon>
        <taxon>Pseudomonadota</taxon>
        <taxon>Alphaproteobacteria</taxon>
        <taxon>Rhodobacterales</taxon>
        <taxon>Roseobacteraceae</taxon>
        <taxon>Roseovarius</taxon>
    </lineage>
</organism>
<evidence type="ECO:0000313" key="2">
    <source>
        <dbReference type="Proteomes" id="UP000193061"/>
    </source>
</evidence>
<proteinExistence type="predicted"/>
<name>A0A1X6Z2X1_9RHOB</name>
<evidence type="ECO:0000313" key="1">
    <source>
        <dbReference type="EMBL" id="SLN38934.1"/>
    </source>
</evidence>